<dbReference type="STRING" id="106549.A0A540NNS2"/>
<name>A0A540NNS2_MALBA</name>
<sequence length="159" mass="18111">MLYHFSEEFGEEPLPPEWYQKAFPKLTKLTQSLKNVNLIDGRLVNISDGSIIIDDRVEQRMLTFKSPATVFIGVGITLVISMHTSSHDSSSWTRLAPAIVIDSSGLQKWEEVLDMFNDLIDWLKNERELLVSVAKLEVMKERLSQEDVLTEAVSRGCTR</sequence>
<organism evidence="1 2">
    <name type="scientific">Malus baccata</name>
    <name type="common">Siberian crab apple</name>
    <name type="synonym">Pyrus baccata</name>
    <dbReference type="NCBI Taxonomy" id="106549"/>
    <lineage>
        <taxon>Eukaryota</taxon>
        <taxon>Viridiplantae</taxon>
        <taxon>Streptophyta</taxon>
        <taxon>Embryophyta</taxon>
        <taxon>Tracheophyta</taxon>
        <taxon>Spermatophyta</taxon>
        <taxon>Magnoliopsida</taxon>
        <taxon>eudicotyledons</taxon>
        <taxon>Gunneridae</taxon>
        <taxon>Pentapetalae</taxon>
        <taxon>rosids</taxon>
        <taxon>fabids</taxon>
        <taxon>Rosales</taxon>
        <taxon>Rosaceae</taxon>
        <taxon>Amygdaloideae</taxon>
        <taxon>Maleae</taxon>
        <taxon>Malus</taxon>
    </lineage>
</organism>
<gene>
    <name evidence="1" type="ORF">C1H46_001707</name>
</gene>
<accession>A0A540NNS2</accession>
<keyword evidence="2" id="KW-1185">Reference proteome</keyword>
<comment type="caution">
    <text evidence="1">The sequence shown here is derived from an EMBL/GenBank/DDBJ whole genome shotgun (WGS) entry which is preliminary data.</text>
</comment>
<evidence type="ECO:0000313" key="2">
    <source>
        <dbReference type="Proteomes" id="UP000315295"/>
    </source>
</evidence>
<dbReference type="PANTHER" id="PTHR37763:SF1">
    <property type="entry name" value="EXOSOME COMPLEX EXONUCLEASE"/>
    <property type="match status" value="1"/>
</dbReference>
<protein>
    <submittedName>
        <fullName evidence="1">Uncharacterized protein</fullName>
    </submittedName>
</protein>
<dbReference type="EMBL" id="VIEB01000017">
    <property type="protein sequence ID" value="TQE12687.1"/>
    <property type="molecule type" value="Genomic_DNA"/>
</dbReference>
<dbReference type="PANTHER" id="PTHR37763">
    <property type="entry name" value="EXOSOME COMPLEX EXONUCLEASE"/>
    <property type="match status" value="1"/>
</dbReference>
<evidence type="ECO:0000313" key="1">
    <source>
        <dbReference type="EMBL" id="TQE12687.1"/>
    </source>
</evidence>
<proteinExistence type="predicted"/>
<dbReference type="AlphaFoldDB" id="A0A540NNS2"/>
<dbReference type="Proteomes" id="UP000315295">
    <property type="component" value="Unassembled WGS sequence"/>
</dbReference>
<reference evidence="1 2" key="1">
    <citation type="journal article" date="2019" name="G3 (Bethesda)">
        <title>Sequencing of a Wild Apple (Malus baccata) Genome Unravels the Differences Between Cultivated and Wild Apple Species Regarding Disease Resistance and Cold Tolerance.</title>
        <authorList>
            <person name="Chen X."/>
        </authorList>
    </citation>
    <scope>NUCLEOTIDE SEQUENCE [LARGE SCALE GENOMIC DNA]</scope>
    <source>
        <strain evidence="2">cv. Shandingzi</strain>
        <tissue evidence="1">Leaves</tissue>
    </source>
</reference>